<comment type="caution">
    <text evidence="3">The sequence shown here is derived from an EMBL/GenBank/DDBJ whole genome shotgun (WGS) entry which is preliminary data.</text>
</comment>
<dbReference type="Pfam" id="PF03078">
    <property type="entry name" value="ATHILA"/>
    <property type="match status" value="1"/>
</dbReference>
<evidence type="ECO:0000256" key="1">
    <source>
        <dbReference type="SAM" id="MobiDB-lite"/>
    </source>
</evidence>
<feature type="compositionally biased region" description="Basic and acidic residues" evidence="1">
    <location>
        <begin position="15"/>
        <end position="26"/>
    </location>
</feature>
<dbReference type="InterPro" id="IPR004312">
    <property type="entry name" value="ATHILA_Orf1_C"/>
</dbReference>
<feature type="region of interest" description="Disordered" evidence="1">
    <location>
        <begin position="298"/>
        <end position="326"/>
    </location>
</feature>
<organism evidence="3 4">
    <name type="scientific">Brassica cretica</name>
    <name type="common">Mustard</name>
    <dbReference type="NCBI Taxonomy" id="69181"/>
    <lineage>
        <taxon>Eukaryota</taxon>
        <taxon>Viridiplantae</taxon>
        <taxon>Streptophyta</taxon>
        <taxon>Embryophyta</taxon>
        <taxon>Tracheophyta</taxon>
        <taxon>Spermatophyta</taxon>
        <taxon>Magnoliopsida</taxon>
        <taxon>eudicotyledons</taxon>
        <taxon>Gunneridae</taxon>
        <taxon>Pentapetalae</taxon>
        <taxon>rosids</taxon>
        <taxon>malvids</taxon>
        <taxon>Brassicales</taxon>
        <taxon>Brassicaceae</taxon>
        <taxon>Brassiceae</taxon>
        <taxon>Brassica</taxon>
    </lineage>
</organism>
<feature type="region of interest" description="Disordered" evidence="1">
    <location>
        <begin position="1"/>
        <end position="81"/>
    </location>
</feature>
<feature type="compositionally biased region" description="Acidic residues" evidence="1">
    <location>
        <begin position="382"/>
        <end position="391"/>
    </location>
</feature>
<proteinExistence type="predicted"/>
<dbReference type="EMBL" id="QGKX02001521">
    <property type="protein sequence ID" value="KAF3509421.1"/>
    <property type="molecule type" value="Genomic_DNA"/>
</dbReference>
<evidence type="ECO:0000313" key="3">
    <source>
        <dbReference type="EMBL" id="KAF3509421.1"/>
    </source>
</evidence>
<feature type="compositionally biased region" description="Basic and acidic residues" evidence="1">
    <location>
        <begin position="44"/>
        <end position="59"/>
    </location>
</feature>
<feature type="domain" description="Arabidopsis retrotransposon Orf1 C-terminal" evidence="2">
    <location>
        <begin position="131"/>
        <end position="276"/>
    </location>
</feature>
<accession>A0A8S9P5A0</accession>
<dbReference type="Proteomes" id="UP000712600">
    <property type="component" value="Unassembled WGS sequence"/>
</dbReference>
<evidence type="ECO:0000259" key="2">
    <source>
        <dbReference type="Pfam" id="PF03078"/>
    </source>
</evidence>
<dbReference type="AlphaFoldDB" id="A0A8S9P5A0"/>
<feature type="region of interest" description="Disordered" evidence="1">
    <location>
        <begin position="360"/>
        <end position="391"/>
    </location>
</feature>
<name>A0A8S9P5A0_BRACR</name>
<evidence type="ECO:0000313" key="4">
    <source>
        <dbReference type="Proteomes" id="UP000712600"/>
    </source>
</evidence>
<reference evidence="3" key="1">
    <citation type="submission" date="2019-12" db="EMBL/GenBank/DDBJ databases">
        <title>Genome sequencing and annotation of Brassica cretica.</title>
        <authorList>
            <person name="Studholme D.J."/>
            <person name="Sarris P."/>
        </authorList>
    </citation>
    <scope>NUCLEOTIDE SEQUENCE</scope>
    <source>
        <strain evidence="3">PFS-109/04</strain>
        <tissue evidence="3">Leaf</tissue>
    </source>
</reference>
<protein>
    <recommendedName>
        <fullName evidence="2">Arabidopsis retrotransposon Orf1 C-terminal domain-containing protein</fullName>
    </recommendedName>
</protein>
<gene>
    <name evidence="3" type="ORF">F2Q69_00002292</name>
</gene>
<sequence>MMDEPWEFKRKRKRVDQEEFLEKHQDGASLKFQVSMETQRNRKKGELKMSSDEYADRRERRTKKRYDEASTSIQHRDPWPRDDKTPIDTFEEFTDPKKAVNSKECINRVLKEEWDNYDSLFYNTWLGVSIEPTWVVDPYILRKLRIGTDIREMITQLGLGTMATRAYDLHVGLVRQFMATVELTYSTTKARVAGDGTLTFFARGIRYRMPIPELCCIYGFDEAAAASKIPPFLGLNGFWEIIGTGAWGSNSATQTDILHLTLWYFLRALANTLVYKMEPNKVDRLRFMPDPQLLRDLPAIPRRPPGVRRARATQGPQEAPLPDFPIIPDIPMRDQGDFKRVVVNALRAIWARVSCTSRRTIRAHSPAAAGPSRQRRDPSSGSDDESSEATD</sequence>